<keyword evidence="2" id="KW-1185">Reference proteome</keyword>
<dbReference type="AlphaFoldDB" id="A0A5B7FP53"/>
<evidence type="ECO:0000313" key="1">
    <source>
        <dbReference type="EMBL" id="MPC46853.1"/>
    </source>
</evidence>
<accession>A0A5B7FP53</accession>
<dbReference type="EMBL" id="VSRR010007415">
    <property type="protein sequence ID" value="MPC46853.1"/>
    <property type="molecule type" value="Genomic_DNA"/>
</dbReference>
<protein>
    <submittedName>
        <fullName evidence="1">Uncharacterized protein</fullName>
    </submittedName>
</protein>
<dbReference type="Proteomes" id="UP000324222">
    <property type="component" value="Unassembled WGS sequence"/>
</dbReference>
<sequence>MDTRACPKTHARPRNVRAGEILKRAWRSGATGSVRSVLKAPRPLLHSALLCHSSASPPPSLSPFFISSRT</sequence>
<evidence type="ECO:0000313" key="2">
    <source>
        <dbReference type="Proteomes" id="UP000324222"/>
    </source>
</evidence>
<comment type="caution">
    <text evidence="1">The sequence shown here is derived from an EMBL/GenBank/DDBJ whole genome shotgun (WGS) entry which is preliminary data.</text>
</comment>
<proteinExistence type="predicted"/>
<name>A0A5B7FP53_PORTR</name>
<organism evidence="1 2">
    <name type="scientific">Portunus trituberculatus</name>
    <name type="common">Swimming crab</name>
    <name type="synonym">Neptunus trituberculatus</name>
    <dbReference type="NCBI Taxonomy" id="210409"/>
    <lineage>
        <taxon>Eukaryota</taxon>
        <taxon>Metazoa</taxon>
        <taxon>Ecdysozoa</taxon>
        <taxon>Arthropoda</taxon>
        <taxon>Crustacea</taxon>
        <taxon>Multicrustacea</taxon>
        <taxon>Malacostraca</taxon>
        <taxon>Eumalacostraca</taxon>
        <taxon>Eucarida</taxon>
        <taxon>Decapoda</taxon>
        <taxon>Pleocyemata</taxon>
        <taxon>Brachyura</taxon>
        <taxon>Eubrachyura</taxon>
        <taxon>Portunoidea</taxon>
        <taxon>Portunidae</taxon>
        <taxon>Portuninae</taxon>
        <taxon>Portunus</taxon>
    </lineage>
</organism>
<reference evidence="1 2" key="1">
    <citation type="submission" date="2019-05" db="EMBL/GenBank/DDBJ databases">
        <title>Another draft genome of Portunus trituberculatus and its Hox gene families provides insights of decapod evolution.</title>
        <authorList>
            <person name="Jeong J.-H."/>
            <person name="Song I."/>
            <person name="Kim S."/>
            <person name="Choi T."/>
            <person name="Kim D."/>
            <person name="Ryu S."/>
            <person name="Kim W."/>
        </authorList>
    </citation>
    <scope>NUCLEOTIDE SEQUENCE [LARGE SCALE GENOMIC DNA]</scope>
    <source>
        <tissue evidence="1">Muscle</tissue>
    </source>
</reference>
<gene>
    <name evidence="1" type="ORF">E2C01_040583</name>
</gene>